<dbReference type="InterPro" id="IPR019775">
    <property type="entry name" value="WD40_repeat_CS"/>
</dbReference>
<feature type="repeat" description="WD" evidence="3">
    <location>
        <begin position="1116"/>
        <end position="1157"/>
    </location>
</feature>
<dbReference type="PANTHER" id="PTHR22847:SF637">
    <property type="entry name" value="WD REPEAT DOMAIN 5B"/>
    <property type="match status" value="1"/>
</dbReference>
<protein>
    <recommendedName>
        <fullName evidence="4">Nephrocystin 3-like N-terminal domain-containing protein</fullName>
    </recommendedName>
</protein>
<dbReference type="Proteomes" id="UP000054097">
    <property type="component" value="Unassembled WGS sequence"/>
</dbReference>
<dbReference type="SUPFAM" id="SSF52540">
    <property type="entry name" value="P-loop containing nucleoside triphosphate hydrolases"/>
    <property type="match status" value="1"/>
</dbReference>
<evidence type="ECO:0000259" key="4">
    <source>
        <dbReference type="Pfam" id="PF24883"/>
    </source>
</evidence>
<feature type="repeat" description="WD" evidence="3">
    <location>
        <begin position="737"/>
        <end position="770"/>
    </location>
</feature>
<dbReference type="GO" id="GO:0005634">
    <property type="term" value="C:nucleus"/>
    <property type="evidence" value="ECO:0007669"/>
    <property type="project" value="TreeGrafter"/>
</dbReference>
<name>A0A0C3BGI5_SERVB</name>
<feature type="repeat" description="WD" evidence="3">
    <location>
        <begin position="901"/>
        <end position="942"/>
    </location>
</feature>
<feature type="repeat" description="WD" evidence="3">
    <location>
        <begin position="987"/>
        <end position="1028"/>
    </location>
</feature>
<evidence type="ECO:0000313" key="6">
    <source>
        <dbReference type="Proteomes" id="UP000054097"/>
    </source>
</evidence>
<dbReference type="InterPro" id="IPR056884">
    <property type="entry name" value="NPHP3-like_N"/>
</dbReference>
<organism evidence="5 6">
    <name type="scientific">Serendipita vermifera MAFF 305830</name>
    <dbReference type="NCBI Taxonomy" id="933852"/>
    <lineage>
        <taxon>Eukaryota</taxon>
        <taxon>Fungi</taxon>
        <taxon>Dikarya</taxon>
        <taxon>Basidiomycota</taxon>
        <taxon>Agaricomycotina</taxon>
        <taxon>Agaricomycetes</taxon>
        <taxon>Sebacinales</taxon>
        <taxon>Serendipitaceae</taxon>
        <taxon>Serendipita</taxon>
    </lineage>
</organism>
<feature type="repeat" description="WD" evidence="3">
    <location>
        <begin position="645"/>
        <end position="686"/>
    </location>
</feature>
<feature type="repeat" description="WD" evidence="3">
    <location>
        <begin position="688"/>
        <end position="729"/>
    </location>
</feature>
<dbReference type="InterPro" id="IPR001680">
    <property type="entry name" value="WD40_rpt"/>
</dbReference>
<dbReference type="SMART" id="SM00320">
    <property type="entry name" value="WD40"/>
    <property type="match status" value="14"/>
</dbReference>
<feature type="repeat" description="WD" evidence="3">
    <location>
        <begin position="1159"/>
        <end position="1191"/>
    </location>
</feature>
<proteinExistence type="predicted"/>
<dbReference type="InterPro" id="IPR015943">
    <property type="entry name" value="WD40/YVTN_repeat-like_dom_sf"/>
</dbReference>
<dbReference type="GO" id="GO:1990234">
    <property type="term" value="C:transferase complex"/>
    <property type="evidence" value="ECO:0007669"/>
    <property type="project" value="UniProtKB-ARBA"/>
</dbReference>
<accession>A0A0C3BGI5</accession>
<reference evidence="5 6" key="1">
    <citation type="submission" date="2014-04" db="EMBL/GenBank/DDBJ databases">
        <authorList>
            <consortium name="DOE Joint Genome Institute"/>
            <person name="Kuo A."/>
            <person name="Zuccaro A."/>
            <person name="Kohler A."/>
            <person name="Nagy L.G."/>
            <person name="Floudas D."/>
            <person name="Copeland A."/>
            <person name="Barry K.W."/>
            <person name="Cichocki N."/>
            <person name="Veneault-Fourrey C."/>
            <person name="LaButti K."/>
            <person name="Lindquist E.A."/>
            <person name="Lipzen A."/>
            <person name="Lundell T."/>
            <person name="Morin E."/>
            <person name="Murat C."/>
            <person name="Sun H."/>
            <person name="Tunlid A."/>
            <person name="Henrissat B."/>
            <person name="Grigoriev I.V."/>
            <person name="Hibbett D.S."/>
            <person name="Martin F."/>
            <person name="Nordberg H.P."/>
            <person name="Cantor M.N."/>
            <person name="Hua S.X."/>
        </authorList>
    </citation>
    <scope>NUCLEOTIDE SEQUENCE [LARGE SCALE GENOMIC DNA]</scope>
    <source>
        <strain evidence="5 6">MAFF 305830</strain>
    </source>
</reference>
<sequence>MSAVSGKALRVVSITEKDLLHERLDPVDDASYQADRGCMEGTRTQVINDIVLRATRSSSQELAPEDSNVDGMMWVYGMPGIGKTAIAHSICHRLQEIEQLGGSFFCRRDDPARSETKSVLPTLIYGLATIFDPYREQMAQALRDDPELKSQLADGELFIRALQSLKVYPPRTLVLVIDALDECGDPATRRQLLGYLLKACSQNKWLKAIVISRPEYDIRLFLEGCGVVGRDLGQDDQSRTDIRHFITNRMKMVAEERHVSQYPEPWVGERRLGHIVNRSGGLFLFVETLSQYLMKYRNPKPPLDRLLEGPSEEASIELQKLYLAAVESRVNSEEAESRLVARTVIGVASHRALCDESIAAFTGLDLGIVSSWTDDLSSLLYRDSAIRGGIRVRHMSILEYFAGPSCPLDFRVDLKQANIELGFYCLQTMMVELRFNICKLETSYRANSEIENLNERVQANISDILQYSCLYWSNHLCSSLDPVSKEVSEYLGTFLKGERVLYWLEVLSVMGKVPTAIEALRRVMTCRRIFEEEIVNLAEGALRFVLAFLTPITTSAPHIYLSALPFAPSESSLWKTTSKSFPKRMRVSEGQMTKWPKTAAVWKGHALMVMSIAYSPDGLNIVSGSFDRTVRIWDVATGTPVGELLNGHAEAVTSVAYSPDGLNIVSGSVDNTIRIWDATTRMPIIEPLTGHTGIVRSVTYSPDGQYIVSTSDDNTIRTWDATTGAPVGEPLRGEGATNVAYSPDGRNMVSNSGYNTIRIWDVATRMPVGEPLKGHTEYVMSVAYSPDGLNIVSGSEDQTIRIWDATTGEPVGEPLNGHTGGIYTVAYSPDGRSIISGSDDKTIRVWNAATGMPTAEPLVGHSGTVRRIAYSPDGRNIVSGSDDKTIRIWDATMGVSIGEASTGHTDIVYSVTFSPCGQNIVTGSRDFTIRIWNAATGALVGEPLKGHDGGVTSVAYSPDGRNIVSGSGDHTIRIWDAVTGAPFGEPLNAHLEWVTSVAYSPDGRFIVSGSGDNTIRIWNAATGAPVGEPLKGHIRYVSCVVYSPDGRRIVSGSEDKTIRIWDAATGEPIGEPLDAHIEGVTSIAYSPDGRHIVSGSNENTIRMWNAVTGMLLGEPLKGHSGGVKTVAYSSDSRNIVSGSDDNTIRIWDATTGAPVGDPLKCHLRSITSVAYSPNCQHIVSGSVDQTIRVWDAKQIPNKDRSVSPTHLDLPPHILDKLLFNPPDPNAVSSLGLDPKSIDLDGWVRCDDGILMWIPQDCRRGVTSHAIRIIPPEVRQRCVRLDLTNFKYGSSWADVYSDM</sequence>
<evidence type="ECO:0000313" key="5">
    <source>
        <dbReference type="EMBL" id="KIM31264.1"/>
    </source>
</evidence>
<dbReference type="PROSITE" id="PS00678">
    <property type="entry name" value="WD_REPEATS_1"/>
    <property type="match status" value="9"/>
</dbReference>
<dbReference type="OrthoDB" id="538223at2759"/>
<dbReference type="SUPFAM" id="SSF101908">
    <property type="entry name" value="Putative isomerase YbhE"/>
    <property type="match status" value="1"/>
</dbReference>
<dbReference type="InterPro" id="IPR036322">
    <property type="entry name" value="WD40_repeat_dom_sf"/>
</dbReference>
<dbReference type="STRING" id="933852.A0A0C3BGI5"/>
<feature type="repeat" description="WD" evidence="3">
    <location>
        <begin position="772"/>
        <end position="813"/>
    </location>
</feature>
<dbReference type="InterPro" id="IPR027417">
    <property type="entry name" value="P-loop_NTPase"/>
</dbReference>
<dbReference type="PROSITE" id="PS50082">
    <property type="entry name" value="WD_REPEATS_2"/>
    <property type="match status" value="14"/>
</dbReference>
<feature type="repeat" description="WD" evidence="3">
    <location>
        <begin position="1030"/>
        <end position="1071"/>
    </location>
</feature>
<evidence type="ECO:0000256" key="3">
    <source>
        <dbReference type="PROSITE-ProRule" id="PRU00221"/>
    </source>
</evidence>
<gene>
    <name evidence="5" type="ORF">M408DRAFT_21327</name>
</gene>
<dbReference type="Pfam" id="PF00400">
    <property type="entry name" value="WD40"/>
    <property type="match status" value="14"/>
</dbReference>
<dbReference type="HOGENOM" id="CLU_000288_6_1_1"/>
<feature type="repeat" description="WD" evidence="3">
    <location>
        <begin position="815"/>
        <end position="856"/>
    </location>
</feature>
<feature type="repeat" description="WD" evidence="3">
    <location>
        <begin position="1073"/>
        <end position="1114"/>
    </location>
</feature>
<dbReference type="InterPro" id="IPR020472">
    <property type="entry name" value="WD40_PAC1"/>
</dbReference>
<keyword evidence="2" id="KW-0677">Repeat</keyword>
<feature type="domain" description="Nephrocystin 3-like N-terminal" evidence="4">
    <location>
        <begin position="68"/>
        <end position="213"/>
    </location>
</feature>
<evidence type="ECO:0000256" key="1">
    <source>
        <dbReference type="ARBA" id="ARBA00022574"/>
    </source>
</evidence>
<feature type="repeat" description="WD" evidence="3">
    <location>
        <begin position="602"/>
        <end position="643"/>
    </location>
</feature>
<feature type="repeat" description="WD" evidence="3">
    <location>
        <begin position="944"/>
        <end position="976"/>
    </location>
</feature>
<dbReference type="CDD" id="cd00200">
    <property type="entry name" value="WD40"/>
    <property type="match status" value="3"/>
</dbReference>
<dbReference type="EMBL" id="KN824282">
    <property type="protein sequence ID" value="KIM31264.1"/>
    <property type="molecule type" value="Genomic_DNA"/>
</dbReference>
<evidence type="ECO:0000256" key="2">
    <source>
        <dbReference type="ARBA" id="ARBA00022737"/>
    </source>
</evidence>
<dbReference type="Pfam" id="PF24883">
    <property type="entry name" value="NPHP3_N"/>
    <property type="match status" value="1"/>
</dbReference>
<dbReference type="Gene3D" id="2.130.10.10">
    <property type="entry name" value="YVTN repeat-like/Quinoprotein amine dehydrogenase"/>
    <property type="match status" value="6"/>
</dbReference>
<dbReference type="Gene3D" id="3.40.50.300">
    <property type="entry name" value="P-loop containing nucleotide triphosphate hydrolases"/>
    <property type="match status" value="1"/>
</dbReference>
<dbReference type="PANTHER" id="PTHR22847">
    <property type="entry name" value="WD40 REPEAT PROTEIN"/>
    <property type="match status" value="1"/>
</dbReference>
<dbReference type="PRINTS" id="PR00320">
    <property type="entry name" value="GPROTEINBRPT"/>
</dbReference>
<feature type="repeat" description="WD" evidence="3">
    <location>
        <begin position="858"/>
        <end position="890"/>
    </location>
</feature>
<dbReference type="PROSITE" id="PS50294">
    <property type="entry name" value="WD_REPEATS_REGION"/>
    <property type="match status" value="13"/>
</dbReference>
<keyword evidence="6" id="KW-1185">Reference proteome</keyword>
<keyword evidence="1 3" id="KW-0853">WD repeat</keyword>
<dbReference type="SUPFAM" id="SSF50978">
    <property type="entry name" value="WD40 repeat-like"/>
    <property type="match status" value="2"/>
</dbReference>
<reference evidence="6" key="2">
    <citation type="submission" date="2015-01" db="EMBL/GenBank/DDBJ databases">
        <title>Evolutionary Origins and Diversification of the Mycorrhizal Mutualists.</title>
        <authorList>
            <consortium name="DOE Joint Genome Institute"/>
            <consortium name="Mycorrhizal Genomics Consortium"/>
            <person name="Kohler A."/>
            <person name="Kuo A."/>
            <person name="Nagy L.G."/>
            <person name="Floudas D."/>
            <person name="Copeland A."/>
            <person name="Barry K.W."/>
            <person name="Cichocki N."/>
            <person name="Veneault-Fourrey C."/>
            <person name="LaButti K."/>
            <person name="Lindquist E.A."/>
            <person name="Lipzen A."/>
            <person name="Lundell T."/>
            <person name="Morin E."/>
            <person name="Murat C."/>
            <person name="Riley R."/>
            <person name="Ohm R."/>
            <person name="Sun H."/>
            <person name="Tunlid A."/>
            <person name="Henrissat B."/>
            <person name="Grigoriev I.V."/>
            <person name="Hibbett D.S."/>
            <person name="Martin F."/>
        </authorList>
    </citation>
    <scope>NUCLEOTIDE SEQUENCE [LARGE SCALE GENOMIC DNA]</scope>
    <source>
        <strain evidence="6">MAFF 305830</strain>
    </source>
</reference>